<dbReference type="SUPFAM" id="SSF48452">
    <property type="entry name" value="TPR-like"/>
    <property type="match status" value="1"/>
</dbReference>
<dbReference type="RefSeq" id="WP_320421105.1">
    <property type="nucleotide sequence ID" value="NZ_JAXCLA010000001.1"/>
</dbReference>
<protein>
    <recommendedName>
        <fullName evidence="3">MalT-like TPR region domain-containing protein</fullName>
    </recommendedName>
</protein>
<organism evidence="1 2">
    <name type="scientific">Roseateles agri</name>
    <dbReference type="NCBI Taxonomy" id="3098619"/>
    <lineage>
        <taxon>Bacteria</taxon>
        <taxon>Pseudomonadati</taxon>
        <taxon>Pseudomonadota</taxon>
        <taxon>Betaproteobacteria</taxon>
        <taxon>Burkholderiales</taxon>
        <taxon>Sphaerotilaceae</taxon>
        <taxon>Roseateles</taxon>
    </lineage>
</organism>
<proteinExistence type="predicted"/>
<comment type="caution">
    <text evidence="1">The sequence shown here is derived from an EMBL/GenBank/DDBJ whole genome shotgun (WGS) entry which is preliminary data.</text>
</comment>
<accession>A0ABU5DAS6</accession>
<dbReference type="Proteomes" id="UP001285263">
    <property type="component" value="Unassembled WGS sequence"/>
</dbReference>
<keyword evidence="2" id="KW-1185">Reference proteome</keyword>
<evidence type="ECO:0000313" key="2">
    <source>
        <dbReference type="Proteomes" id="UP001285263"/>
    </source>
</evidence>
<dbReference type="InterPro" id="IPR011990">
    <property type="entry name" value="TPR-like_helical_dom_sf"/>
</dbReference>
<sequence>MHDASSASKPSADSLLAQANFAIDEERWVDAATLSLQGLGISREPLQKGWLYLALGRARWHLGAIPACCRSAIQAEGLARLAGDDGLLIDAGTLAAFSLSEVGLSALALDFALPALEAARRPGLHDRLPLALSCAALVYAGLGDLFRTEECHMHALSHARENGGQTALSLAYGNLLHSFGLIATAAQTQGDADGLAAVGLRLKLYSGHIRSCMRRADLEEWRIANLMIGFGAILSLFPEGEEESEQLLSDGLLRGERLGRLSYEVVEARQALAKLRLRQRRFEEALQFLPDAAANAARATGWHQNEVQSLRIVHACYEALGRSDEADALARRMDASERDQAQTRDQILRFVSGARRQSFQ</sequence>
<dbReference type="Gene3D" id="1.25.40.10">
    <property type="entry name" value="Tetratricopeptide repeat domain"/>
    <property type="match status" value="1"/>
</dbReference>
<gene>
    <name evidence="1" type="ORF">SNE35_01935</name>
</gene>
<evidence type="ECO:0000313" key="1">
    <source>
        <dbReference type="EMBL" id="MDY0743244.1"/>
    </source>
</evidence>
<name>A0ABU5DAS6_9BURK</name>
<dbReference type="EMBL" id="JAXCLA010000001">
    <property type="protein sequence ID" value="MDY0743244.1"/>
    <property type="molecule type" value="Genomic_DNA"/>
</dbReference>
<evidence type="ECO:0008006" key="3">
    <source>
        <dbReference type="Google" id="ProtNLM"/>
    </source>
</evidence>
<reference evidence="1 2" key="1">
    <citation type="submission" date="2023-11" db="EMBL/GenBank/DDBJ databases">
        <title>Paucibacter sp. nov., isolated from fresh soil in Korea.</title>
        <authorList>
            <person name="Le N.T.T."/>
        </authorList>
    </citation>
    <scope>NUCLEOTIDE SEQUENCE [LARGE SCALE GENOMIC DNA]</scope>
    <source>
        <strain evidence="1 2">R3-3</strain>
    </source>
</reference>